<dbReference type="OMA" id="HYRINDL"/>
<protein>
    <submittedName>
        <fullName evidence="15">Uncharacterized protein</fullName>
    </submittedName>
</protein>
<dbReference type="GO" id="GO:0000978">
    <property type="term" value="F:RNA polymerase II cis-regulatory region sequence-specific DNA binding"/>
    <property type="evidence" value="ECO:0000318"/>
    <property type="project" value="GO_Central"/>
</dbReference>
<evidence type="ECO:0000256" key="6">
    <source>
        <dbReference type="ARBA" id="ARBA00023125"/>
    </source>
</evidence>
<dbReference type="PROSITE" id="PS51057">
    <property type="entry name" value="PAIRED_2"/>
    <property type="match status" value="1"/>
</dbReference>
<dbReference type="CTD" id="6756484"/>
<gene>
    <name evidence="15" type="ORF">TRIADDRAFT_29410</name>
</gene>
<dbReference type="GeneID" id="6756484"/>
<dbReference type="InterPro" id="IPR043182">
    <property type="entry name" value="PAIRED_DNA-bd_dom"/>
</dbReference>
<comment type="similarity">
    <text evidence="2">Belongs to the paired homeobox family.</text>
</comment>
<dbReference type="PhylomeDB" id="B3S5D3"/>
<dbReference type="GO" id="GO:0005634">
    <property type="term" value="C:nucleus"/>
    <property type="evidence" value="ECO:0007669"/>
    <property type="project" value="UniProtKB-SubCell"/>
</dbReference>
<dbReference type="CDD" id="cd00131">
    <property type="entry name" value="PAX"/>
    <property type="match status" value="1"/>
</dbReference>
<proteinExistence type="inferred from homology"/>
<evidence type="ECO:0000256" key="4">
    <source>
        <dbReference type="ARBA" id="ARBA00022724"/>
    </source>
</evidence>
<dbReference type="eggNOG" id="KOG0849">
    <property type="taxonomic scope" value="Eukaryota"/>
</dbReference>
<dbReference type="InterPro" id="IPR000047">
    <property type="entry name" value="HTH_motif"/>
</dbReference>
<dbReference type="GO" id="GO:0000981">
    <property type="term" value="F:DNA-binding transcription factor activity, RNA polymerase II-specific"/>
    <property type="evidence" value="ECO:0000318"/>
    <property type="project" value="GO_Central"/>
</dbReference>
<dbReference type="SUPFAM" id="SSF46689">
    <property type="entry name" value="Homeodomain-like"/>
    <property type="match status" value="2"/>
</dbReference>
<evidence type="ECO:0000256" key="7">
    <source>
        <dbReference type="ARBA" id="ARBA00023155"/>
    </source>
</evidence>
<keyword evidence="4" id="KW-0563">Paired box</keyword>
<evidence type="ECO:0000256" key="1">
    <source>
        <dbReference type="ARBA" id="ARBA00004123"/>
    </source>
</evidence>
<evidence type="ECO:0000313" key="16">
    <source>
        <dbReference type="Proteomes" id="UP000009022"/>
    </source>
</evidence>
<dbReference type="Pfam" id="PF00046">
    <property type="entry name" value="Homeodomain"/>
    <property type="match status" value="1"/>
</dbReference>
<keyword evidence="6 10" id="KW-0238">DNA-binding</keyword>
<dbReference type="PROSITE" id="PS00027">
    <property type="entry name" value="HOMEOBOX_1"/>
    <property type="match status" value="1"/>
</dbReference>
<dbReference type="InterPro" id="IPR043565">
    <property type="entry name" value="PAX_fam"/>
</dbReference>
<evidence type="ECO:0000256" key="10">
    <source>
        <dbReference type="PROSITE-ProRule" id="PRU00108"/>
    </source>
</evidence>
<dbReference type="HOGENOM" id="CLU_019281_2_0_1"/>
<evidence type="ECO:0000256" key="12">
    <source>
        <dbReference type="SAM" id="MobiDB-lite"/>
    </source>
</evidence>
<dbReference type="InParanoid" id="B3S5D3"/>
<dbReference type="EMBL" id="DS985250">
    <property type="protein sequence ID" value="EDV22116.1"/>
    <property type="molecule type" value="Genomic_DNA"/>
</dbReference>
<dbReference type="STRING" id="10228.B3S5D3"/>
<dbReference type="PRINTS" id="PR00031">
    <property type="entry name" value="HTHREPRESSR"/>
</dbReference>
<dbReference type="SMART" id="SM00351">
    <property type="entry name" value="PAX"/>
    <property type="match status" value="1"/>
</dbReference>
<name>B3S5D3_TRIAD</name>
<comment type="subcellular location">
    <subcellularLocation>
        <location evidence="1 10 11">Nucleus</location>
    </subcellularLocation>
</comment>
<dbReference type="Proteomes" id="UP000009022">
    <property type="component" value="Unassembled WGS sequence"/>
</dbReference>
<accession>B3S5D3</accession>
<evidence type="ECO:0000256" key="5">
    <source>
        <dbReference type="ARBA" id="ARBA00023015"/>
    </source>
</evidence>
<dbReference type="KEGG" id="tad:TRIADDRAFT_29410"/>
<dbReference type="SMART" id="SM00389">
    <property type="entry name" value="HOX"/>
    <property type="match status" value="1"/>
</dbReference>
<dbReference type="PRINTS" id="PR00027">
    <property type="entry name" value="PAIREDBOX"/>
</dbReference>
<evidence type="ECO:0000256" key="3">
    <source>
        <dbReference type="ARBA" id="ARBA00022473"/>
    </source>
</evidence>
<dbReference type="FunFam" id="1.10.10.10:FF:000003">
    <property type="entry name" value="Paired box protein Pax-6"/>
    <property type="match status" value="1"/>
</dbReference>
<evidence type="ECO:0000259" key="14">
    <source>
        <dbReference type="PROSITE" id="PS51057"/>
    </source>
</evidence>
<feature type="DNA-binding region" description="Homeobox" evidence="10">
    <location>
        <begin position="231"/>
        <end position="290"/>
    </location>
</feature>
<keyword evidence="7 10" id="KW-0371">Homeobox</keyword>
<dbReference type="RefSeq" id="XP_002115271.1">
    <property type="nucleotide sequence ID" value="XM_002115235.1"/>
</dbReference>
<dbReference type="InterPro" id="IPR036388">
    <property type="entry name" value="WH-like_DNA-bd_sf"/>
</dbReference>
<dbReference type="AlphaFoldDB" id="B3S5D3"/>
<dbReference type="CDD" id="cd00086">
    <property type="entry name" value="homeodomain"/>
    <property type="match status" value="1"/>
</dbReference>
<reference evidence="15 16" key="1">
    <citation type="journal article" date="2008" name="Nature">
        <title>The Trichoplax genome and the nature of placozoans.</title>
        <authorList>
            <person name="Srivastava M."/>
            <person name="Begovic E."/>
            <person name="Chapman J."/>
            <person name="Putnam N.H."/>
            <person name="Hellsten U."/>
            <person name="Kawashima T."/>
            <person name="Kuo A."/>
            <person name="Mitros T."/>
            <person name="Salamov A."/>
            <person name="Carpenter M.L."/>
            <person name="Signorovitch A.Y."/>
            <person name="Moreno M.A."/>
            <person name="Kamm K."/>
            <person name="Grimwood J."/>
            <person name="Schmutz J."/>
            <person name="Shapiro H."/>
            <person name="Grigoriev I.V."/>
            <person name="Buss L.W."/>
            <person name="Schierwater B."/>
            <person name="Dellaporta S.L."/>
            <person name="Rokhsar D.S."/>
        </authorList>
    </citation>
    <scope>NUCLEOTIDE SEQUENCE [LARGE SCALE GENOMIC DNA]</scope>
    <source>
        <strain evidence="15 16">Grell-BS-1999</strain>
    </source>
</reference>
<dbReference type="PROSITE" id="PS00034">
    <property type="entry name" value="PAIRED_1"/>
    <property type="match status" value="1"/>
</dbReference>
<dbReference type="PANTHER" id="PTHR45636:SF52">
    <property type="entry name" value="PAIRED DOMAIN-CONTAINING PROTEIN"/>
    <property type="match status" value="1"/>
</dbReference>
<dbReference type="InterPro" id="IPR017970">
    <property type="entry name" value="Homeobox_CS"/>
</dbReference>
<feature type="compositionally biased region" description="Polar residues" evidence="12">
    <location>
        <begin position="296"/>
        <end position="318"/>
    </location>
</feature>
<dbReference type="FunCoup" id="B3S5D3">
    <property type="interactions" value="4"/>
</dbReference>
<dbReference type="InterPro" id="IPR001356">
    <property type="entry name" value="HD"/>
</dbReference>
<dbReference type="Pfam" id="PF00292">
    <property type="entry name" value="PAX"/>
    <property type="match status" value="1"/>
</dbReference>
<evidence type="ECO:0000256" key="11">
    <source>
        <dbReference type="RuleBase" id="RU000682"/>
    </source>
</evidence>
<dbReference type="OrthoDB" id="3225452at2759"/>
<evidence type="ECO:0000256" key="2">
    <source>
        <dbReference type="ARBA" id="ARBA00005733"/>
    </source>
</evidence>
<dbReference type="InterPro" id="IPR001523">
    <property type="entry name" value="Paired_dom"/>
</dbReference>
<keyword evidence="9 10" id="KW-0539">Nucleus</keyword>
<evidence type="ECO:0000313" key="15">
    <source>
        <dbReference type="EMBL" id="EDV22116.1"/>
    </source>
</evidence>
<keyword evidence="3" id="KW-0217">Developmental protein</keyword>
<sequence>MLINISHFYCCQLLGHVTINQLGGVFENGRPLREAIRRHIVQLAQSGVRPCDISRQLRVSHGCVSKILCRYYQTGSVSPGIIGGSKPKVATPTVVDKIAEYKRNNSTIFAWEIREKLLGDKICDASNVPSVSSINRIVRSKVLSAYKYNDGNHSRKQSALSTGVEASCHYRINDLLGIPQPQTSSVGHYKTVNSSIQANDAGLVNDYTNKSNLIYSSKMDHQAADLKLQKLRRNRTMFTDEQIKKLEDIFKSTQYPDVYTREELASKIGLSEARVQVWFSNRRAKWRKEGKHRSPSKLSNDGSTTLFNSKSTNSSVSEQSDVLHDAMANSKKNTCTIDMSSDEVDDITNYSHLQSASEVNYSQLDGCNYDGSIALTVADHHGNESLLKNFNTTVGKHQSI</sequence>
<organism evidence="15 16">
    <name type="scientific">Trichoplax adhaerens</name>
    <name type="common">Trichoplax reptans</name>
    <dbReference type="NCBI Taxonomy" id="10228"/>
    <lineage>
        <taxon>Eukaryota</taxon>
        <taxon>Metazoa</taxon>
        <taxon>Placozoa</taxon>
        <taxon>Uniplacotomia</taxon>
        <taxon>Trichoplacea</taxon>
        <taxon>Trichoplacidae</taxon>
        <taxon>Trichoplax</taxon>
    </lineage>
</organism>
<dbReference type="GO" id="GO:0006357">
    <property type="term" value="P:regulation of transcription by RNA polymerase II"/>
    <property type="evidence" value="ECO:0000318"/>
    <property type="project" value="GO_Central"/>
</dbReference>
<dbReference type="FunFam" id="1.10.10.60:FF:000679">
    <property type="entry name" value="Homeobox protein aristaless"/>
    <property type="match status" value="1"/>
</dbReference>
<evidence type="ECO:0000256" key="9">
    <source>
        <dbReference type="ARBA" id="ARBA00023242"/>
    </source>
</evidence>
<evidence type="ECO:0000259" key="13">
    <source>
        <dbReference type="PROSITE" id="PS50071"/>
    </source>
</evidence>
<keyword evidence="16" id="KW-1185">Reference proteome</keyword>
<keyword evidence="8" id="KW-0804">Transcription</keyword>
<dbReference type="Gene3D" id="1.10.10.60">
    <property type="entry name" value="Homeodomain-like"/>
    <property type="match status" value="1"/>
</dbReference>
<keyword evidence="5" id="KW-0805">Transcription regulation</keyword>
<dbReference type="PANTHER" id="PTHR45636">
    <property type="entry name" value="PAIRED BOX PROTEIN PAX-6-RELATED-RELATED"/>
    <property type="match status" value="1"/>
</dbReference>
<dbReference type="InterPro" id="IPR009057">
    <property type="entry name" value="Homeodomain-like_sf"/>
</dbReference>
<dbReference type="PROSITE" id="PS50071">
    <property type="entry name" value="HOMEOBOX_2"/>
    <property type="match status" value="1"/>
</dbReference>
<feature type="domain" description="Paired" evidence="14">
    <location>
        <begin position="15"/>
        <end position="141"/>
    </location>
</feature>
<feature type="domain" description="Homeobox" evidence="13">
    <location>
        <begin position="229"/>
        <end position="289"/>
    </location>
</feature>
<feature type="region of interest" description="Disordered" evidence="12">
    <location>
        <begin position="289"/>
        <end position="318"/>
    </location>
</feature>
<evidence type="ECO:0000256" key="8">
    <source>
        <dbReference type="ARBA" id="ARBA00023163"/>
    </source>
</evidence>
<dbReference type="Gene3D" id="1.10.10.10">
    <property type="entry name" value="Winged helix-like DNA-binding domain superfamily/Winged helix DNA-binding domain"/>
    <property type="match status" value="2"/>
</dbReference>